<dbReference type="STRING" id="1618490.US90_C0005G0032"/>
<dbReference type="CDD" id="cd02511">
    <property type="entry name" value="Beta4Glucosyltransferase"/>
    <property type="match status" value="1"/>
</dbReference>
<dbReference type="InterPro" id="IPR029044">
    <property type="entry name" value="Nucleotide-diphossugar_trans"/>
</dbReference>
<evidence type="ECO:0000313" key="2">
    <source>
        <dbReference type="EMBL" id="KKQ70818.1"/>
    </source>
</evidence>
<name>A0A0G0JTK1_9BACT</name>
<feature type="domain" description="Glycosyltransferase 2-like" evidence="1">
    <location>
        <begin position="7"/>
        <end position="130"/>
    </location>
</feature>
<organism evidence="2 3">
    <name type="scientific">Candidatus Shapirobacteria bacterium GW2011_GWE2_38_30</name>
    <dbReference type="NCBI Taxonomy" id="1618490"/>
    <lineage>
        <taxon>Bacteria</taxon>
        <taxon>Candidatus Shapironibacteriota</taxon>
    </lineage>
</organism>
<comment type="caution">
    <text evidence="2">The sequence shown here is derived from an EMBL/GenBank/DDBJ whole genome shotgun (WGS) entry which is preliminary data.</text>
</comment>
<dbReference type="Gene3D" id="3.90.550.10">
    <property type="entry name" value="Spore Coat Polysaccharide Biosynthesis Protein SpsA, Chain A"/>
    <property type="match status" value="1"/>
</dbReference>
<evidence type="ECO:0000259" key="1">
    <source>
        <dbReference type="Pfam" id="PF00535"/>
    </source>
</evidence>
<accession>A0A0G0JTK1</accession>
<dbReference type="PANTHER" id="PTHR43630">
    <property type="entry name" value="POLY-BETA-1,6-N-ACETYL-D-GLUCOSAMINE SYNTHASE"/>
    <property type="match status" value="1"/>
</dbReference>
<reference evidence="2 3" key="1">
    <citation type="journal article" date="2015" name="Nature">
        <title>rRNA introns, odd ribosomes, and small enigmatic genomes across a large radiation of phyla.</title>
        <authorList>
            <person name="Brown C.T."/>
            <person name="Hug L.A."/>
            <person name="Thomas B.C."/>
            <person name="Sharon I."/>
            <person name="Castelle C.J."/>
            <person name="Singh A."/>
            <person name="Wilkins M.J."/>
            <person name="Williams K.H."/>
            <person name="Banfield J.F."/>
        </authorList>
    </citation>
    <scope>NUCLEOTIDE SEQUENCE [LARGE SCALE GENOMIC DNA]</scope>
</reference>
<protein>
    <submittedName>
        <fullName evidence="2">Glycosyl transferase family 2</fullName>
    </submittedName>
</protein>
<dbReference type="Pfam" id="PF00535">
    <property type="entry name" value="Glycos_transf_2"/>
    <property type="match status" value="1"/>
</dbReference>
<sequence length="257" mass="30311">MKPLLTIGIIAGNEESMIKDCLLSCSWADRIILVAANSTDNTVNIAKSTVPKIKIYHTTDQYNKNFSKWRNIVYKNTVTPWLLYIDADERITPQLKSEIKKILSSPNPFAYYVIPRANYFLGKRVKYGGTYPDYVKRLYQMQFFKGYTGYLHEEPIVNGDFNYLKSDLLHYTHRNLSSMFSKSLVWTDSSAQVLYQSNHPPVVWWRLIRMMLTKIWQRLIIGQMWRDGTVGWISVIFETFDTFMIYARLWEIQQKQK</sequence>
<dbReference type="InterPro" id="IPR001173">
    <property type="entry name" value="Glyco_trans_2-like"/>
</dbReference>
<dbReference type="AlphaFoldDB" id="A0A0G0JTK1"/>
<evidence type="ECO:0000313" key="3">
    <source>
        <dbReference type="Proteomes" id="UP000034406"/>
    </source>
</evidence>
<dbReference type="SUPFAM" id="SSF53448">
    <property type="entry name" value="Nucleotide-diphospho-sugar transferases"/>
    <property type="match status" value="1"/>
</dbReference>
<keyword evidence="2" id="KW-0808">Transferase</keyword>
<dbReference type="GO" id="GO:0016740">
    <property type="term" value="F:transferase activity"/>
    <property type="evidence" value="ECO:0007669"/>
    <property type="project" value="UniProtKB-KW"/>
</dbReference>
<dbReference type="EMBL" id="LBUT01000005">
    <property type="protein sequence ID" value="KKQ70818.1"/>
    <property type="molecule type" value="Genomic_DNA"/>
</dbReference>
<gene>
    <name evidence="2" type="ORF">US90_C0005G0032</name>
</gene>
<dbReference type="Proteomes" id="UP000034406">
    <property type="component" value="Unassembled WGS sequence"/>
</dbReference>
<dbReference type="PANTHER" id="PTHR43630:SF2">
    <property type="entry name" value="GLYCOSYLTRANSFERASE"/>
    <property type="match status" value="1"/>
</dbReference>
<proteinExistence type="predicted"/>